<comment type="caution">
    <text evidence="2">The sequence shown here is derived from an EMBL/GenBank/DDBJ whole genome shotgun (WGS) entry which is preliminary data.</text>
</comment>
<reference evidence="2 3" key="1">
    <citation type="submission" date="2021-06" db="EMBL/GenBank/DDBJ databases">
        <title>Caerostris extrusa draft genome.</title>
        <authorList>
            <person name="Kono N."/>
            <person name="Arakawa K."/>
        </authorList>
    </citation>
    <scope>NUCLEOTIDE SEQUENCE [LARGE SCALE GENOMIC DNA]</scope>
</reference>
<evidence type="ECO:0000256" key="1">
    <source>
        <dbReference type="SAM" id="MobiDB-lite"/>
    </source>
</evidence>
<keyword evidence="3" id="KW-1185">Reference proteome</keyword>
<accession>A0AAV4UY10</accession>
<name>A0AAV4UY10_CAEEX</name>
<dbReference type="Proteomes" id="UP001054945">
    <property type="component" value="Unassembled WGS sequence"/>
</dbReference>
<dbReference type="AlphaFoldDB" id="A0AAV4UY10"/>
<protein>
    <submittedName>
        <fullName evidence="2">Uncharacterized protein</fullName>
    </submittedName>
</protein>
<proteinExistence type="predicted"/>
<gene>
    <name evidence="2" type="ORF">CEXT_345731</name>
</gene>
<evidence type="ECO:0000313" key="2">
    <source>
        <dbReference type="EMBL" id="GIY62611.1"/>
    </source>
</evidence>
<sequence>MSVVGCEIGRRQDKIWPDILGSGIGWDCVRIPLKLNLMVFGLGSRWPDQYTLFNNKINSDIINFKDKTKATLSVMERDTLLQHSTIVNYLSNHPSIHPNFLELQNRIPTMTPSRKQTSCTRERGKEMEKKPQKVPLPISSIPGQNWRGQTSRIFDREQKVPFPEFLERKREALLGPFHQLFRDPWDASRSERCDCSAVVIGFNRIQPTKVEQCGISIWY</sequence>
<organism evidence="2 3">
    <name type="scientific">Caerostris extrusa</name>
    <name type="common">Bark spider</name>
    <name type="synonym">Caerostris bankana</name>
    <dbReference type="NCBI Taxonomy" id="172846"/>
    <lineage>
        <taxon>Eukaryota</taxon>
        <taxon>Metazoa</taxon>
        <taxon>Ecdysozoa</taxon>
        <taxon>Arthropoda</taxon>
        <taxon>Chelicerata</taxon>
        <taxon>Arachnida</taxon>
        <taxon>Araneae</taxon>
        <taxon>Araneomorphae</taxon>
        <taxon>Entelegynae</taxon>
        <taxon>Araneoidea</taxon>
        <taxon>Araneidae</taxon>
        <taxon>Caerostris</taxon>
    </lineage>
</organism>
<feature type="region of interest" description="Disordered" evidence="1">
    <location>
        <begin position="111"/>
        <end position="141"/>
    </location>
</feature>
<evidence type="ECO:0000313" key="3">
    <source>
        <dbReference type="Proteomes" id="UP001054945"/>
    </source>
</evidence>
<feature type="compositionally biased region" description="Basic and acidic residues" evidence="1">
    <location>
        <begin position="120"/>
        <end position="131"/>
    </location>
</feature>
<dbReference type="EMBL" id="BPLR01013641">
    <property type="protein sequence ID" value="GIY62611.1"/>
    <property type="molecule type" value="Genomic_DNA"/>
</dbReference>